<accession>A0A3M7Q949</accession>
<comment type="caution">
    <text evidence="1">The sequence shown here is derived from an EMBL/GenBank/DDBJ whole genome shotgun (WGS) entry which is preliminary data.</text>
</comment>
<proteinExistence type="predicted"/>
<evidence type="ECO:0000313" key="2">
    <source>
        <dbReference type="Proteomes" id="UP000276133"/>
    </source>
</evidence>
<dbReference type="EMBL" id="REGN01006947">
    <property type="protein sequence ID" value="RNA07769.1"/>
    <property type="molecule type" value="Genomic_DNA"/>
</dbReference>
<dbReference type="AlphaFoldDB" id="A0A3M7Q949"/>
<name>A0A3M7Q949_BRAPC</name>
<evidence type="ECO:0000313" key="1">
    <source>
        <dbReference type="EMBL" id="RNA07769.1"/>
    </source>
</evidence>
<sequence>MRMQTMWPHKIGSETQMNKKMRIRWLIFKIYYENLFYLSFSHSSQIQIRQKQKDVEVDFWQFFESEEDF</sequence>
<organism evidence="1 2">
    <name type="scientific">Brachionus plicatilis</name>
    <name type="common">Marine rotifer</name>
    <name type="synonym">Brachionus muelleri</name>
    <dbReference type="NCBI Taxonomy" id="10195"/>
    <lineage>
        <taxon>Eukaryota</taxon>
        <taxon>Metazoa</taxon>
        <taxon>Spiralia</taxon>
        <taxon>Gnathifera</taxon>
        <taxon>Rotifera</taxon>
        <taxon>Eurotatoria</taxon>
        <taxon>Monogononta</taxon>
        <taxon>Pseudotrocha</taxon>
        <taxon>Ploima</taxon>
        <taxon>Brachionidae</taxon>
        <taxon>Brachionus</taxon>
    </lineage>
</organism>
<protein>
    <submittedName>
        <fullName evidence="1">Uncharacterized protein</fullName>
    </submittedName>
</protein>
<gene>
    <name evidence="1" type="ORF">BpHYR1_025403</name>
</gene>
<dbReference type="Proteomes" id="UP000276133">
    <property type="component" value="Unassembled WGS sequence"/>
</dbReference>
<keyword evidence="2" id="KW-1185">Reference proteome</keyword>
<reference evidence="1 2" key="1">
    <citation type="journal article" date="2018" name="Sci. Rep.">
        <title>Genomic signatures of local adaptation to the degree of environmental predictability in rotifers.</title>
        <authorList>
            <person name="Franch-Gras L."/>
            <person name="Hahn C."/>
            <person name="Garcia-Roger E.M."/>
            <person name="Carmona M.J."/>
            <person name="Serra M."/>
            <person name="Gomez A."/>
        </authorList>
    </citation>
    <scope>NUCLEOTIDE SEQUENCE [LARGE SCALE GENOMIC DNA]</scope>
    <source>
        <strain evidence="1">HYR1</strain>
    </source>
</reference>